<reference evidence="1 2" key="1">
    <citation type="submission" date="2014-11" db="EMBL/GenBank/DDBJ databases">
        <title>Genetic blueprint of the zoonotic pathogen Toxocara canis.</title>
        <authorList>
            <person name="Zhu X.-Q."/>
            <person name="Korhonen P.K."/>
            <person name="Cai H."/>
            <person name="Young N.D."/>
            <person name="Nejsum P."/>
            <person name="von Samson-Himmelstjerna G."/>
            <person name="Boag P.R."/>
            <person name="Tan P."/>
            <person name="Li Q."/>
            <person name="Min J."/>
            <person name="Yang Y."/>
            <person name="Wang X."/>
            <person name="Fang X."/>
            <person name="Hall R.S."/>
            <person name="Hofmann A."/>
            <person name="Sternberg P.W."/>
            <person name="Jex A.R."/>
            <person name="Gasser R.B."/>
        </authorList>
    </citation>
    <scope>NUCLEOTIDE SEQUENCE [LARGE SCALE GENOMIC DNA]</scope>
    <source>
        <strain evidence="1">PN_DK_2014</strain>
    </source>
</reference>
<dbReference type="InterPro" id="IPR016024">
    <property type="entry name" value="ARM-type_fold"/>
</dbReference>
<name>A0A0B2V8T3_TOXCA</name>
<dbReference type="Proteomes" id="UP000031036">
    <property type="component" value="Unassembled WGS sequence"/>
</dbReference>
<gene>
    <name evidence="1" type="ORF">Tcan_18374</name>
</gene>
<protein>
    <recommendedName>
        <fullName evidence="3">DUF3730 domain-containing protein</fullName>
    </recommendedName>
</protein>
<accession>A0A0B2V8T3</accession>
<proteinExistence type="predicted"/>
<dbReference type="OMA" id="ILWARDQ"/>
<dbReference type="SUPFAM" id="SSF48371">
    <property type="entry name" value="ARM repeat"/>
    <property type="match status" value="1"/>
</dbReference>
<dbReference type="OrthoDB" id="5854820at2759"/>
<comment type="caution">
    <text evidence="1">The sequence shown here is derived from an EMBL/GenBank/DDBJ whole genome shotgun (WGS) entry which is preliminary data.</text>
</comment>
<sequence>MTSVSVTSIGDVEWQLLSSTPIIQSQGFCNLLSLLKSSKDYHEKKAAFALLWKALSVGSEAVVGWITVILSTLIDDSVVSKEEATRECLLALTQRSKVSDIVHFLLLITDDLTECVLTIIRQAPKTKINEVVAQLTFVPFERCVLTIIRQAPKTKINEVVAQLTFVPFERSFPCMMRLILGDELEFIEKDDLIRFVLSKGSIECVEMLICFDEVVVRRGMLELAVQCATRNRLILKTSQLFSTELLSSMKLDYAICLFEICEHLSRRSLEHSLALIRNPTFPKHPSLVSSLSTLYACISEWSRNQCMPRQLTADVLQLVKEALSSAKAAEISYQQTELSYDCSLAEYLAWISESDERLCSFLKLWLQRRANEVTILSVNFLIGLMPKMNAENVELYLQLLTVFADSNPSLVNEIFFVILPLYSRTDLPKETILECMARLAAHRLVVGPVLKLLLVISQQPKCAERLKAIELIGDIWSQHENLLDQIASLTTTDDSKGDMEFQHAKMNLIRRICLKSDRAEEFLPCLSTLSNSSGPLLSDAIFAIADLCRAEVLDVSAVLKQLEVRMQQPDSEPALVAYCDLLATSAADPDQEDVLNKCIRKLWALKGHPTEIVRAAAWKALSSFQLTSVKTALDSAQESLFSNWIQSLNRASEYLQQRKVSEEFGRFMHKMVACELDDFGRSLYTTVEGTSRLDPILETACHLRDMINKASGVAQLCLLGAASSAIQLPTKRSSSTMQHLYRLFVQVSAPTEDDWRPVMRYFAAWRMAVGWAYEILSRARQTHPGRDPLPNWARDQICETMKRALSQNQKAQLNVVVALAFVAERSEFDRSWMVSTLEYLLTCCSSDHTCRSPLLFQQEISYNQEWYSITRLATALFCTKLDSETLSSFVNLSEELWSSTERHLIDQWARSIMSGSGEVEDEGISCVTSYLLRFSSWNVELIDSLCSRSEATAIGYMVGADPVMIGCLVDQMRLDASAEERFLELISKDHLERIDVEAIFESFSNMSSDSRQMHAAVLARKAEKVVKDNCDDMAIVNAVIEGLSWCHLCGTALRDENEPSRYKSLPEGSVLKAIVDALITFEMSSQANLLEAILGSLVDQRRKSDERVLPPLDWRFLYSYCNMKYAALEPLLIALSIQQHAYKIFCRLLSAHRSTPLSLQSASVIASHLGTLQCSLSAFQMRFIIELLFETVEANDYHTNILKHLAALSSQNVDVVEKWAQKIPPIVSAVSIRHAMFETFVDFEIPEHTYSNNAMLALWALTKCVSRVDLRSVVHFLKLIAREKRPTCFLILAYNFGKLLVEDRITLMLQLVSISRLDSQSSKDDFIYWRIFVTLCNVDRSSEIPVALFSSCDQVTWNRVESRVCEHFRALRSVAKFCAEVSKISYLFMDVLLAMRADQNCGSEMLRKTAKALLRTALAIDTKRLIENLEETHLWNEVFT</sequence>
<evidence type="ECO:0000313" key="2">
    <source>
        <dbReference type="Proteomes" id="UP000031036"/>
    </source>
</evidence>
<dbReference type="STRING" id="6265.A0A0B2V8T3"/>
<keyword evidence="2" id="KW-1185">Reference proteome</keyword>
<evidence type="ECO:0000313" key="1">
    <source>
        <dbReference type="EMBL" id="KHN77924.1"/>
    </source>
</evidence>
<evidence type="ECO:0008006" key="3">
    <source>
        <dbReference type="Google" id="ProtNLM"/>
    </source>
</evidence>
<organism evidence="1 2">
    <name type="scientific">Toxocara canis</name>
    <name type="common">Canine roundworm</name>
    <dbReference type="NCBI Taxonomy" id="6265"/>
    <lineage>
        <taxon>Eukaryota</taxon>
        <taxon>Metazoa</taxon>
        <taxon>Ecdysozoa</taxon>
        <taxon>Nematoda</taxon>
        <taxon>Chromadorea</taxon>
        <taxon>Rhabditida</taxon>
        <taxon>Spirurina</taxon>
        <taxon>Ascaridomorpha</taxon>
        <taxon>Ascaridoidea</taxon>
        <taxon>Toxocaridae</taxon>
        <taxon>Toxocara</taxon>
    </lineage>
</organism>
<dbReference type="EMBL" id="JPKZ01002211">
    <property type="protein sequence ID" value="KHN77924.1"/>
    <property type="molecule type" value="Genomic_DNA"/>
</dbReference>